<dbReference type="AlphaFoldDB" id="A0A4Y8VIB4"/>
<feature type="transmembrane region" description="Helical" evidence="8">
    <location>
        <begin position="7"/>
        <end position="26"/>
    </location>
</feature>
<dbReference type="PANTHER" id="PTHR13285:SF18">
    <property type="entry name" value="PROTEIN-CYSTEINE N-PALMITOYLTRANSFERASE RASP"/>
    <property type="match status" value="1"/>
</dbReference>
<dbReference type="Proteomes" id="UP000297872">
    <property type="component" value="Unassembled WGS sequence"/>
</dbReference>
<feature type="transmembrane region" description="Helical" evidence="8">
    <location>
        <begin position="483"/>
        <end position="502"/>
    </location>
</feature>
<keyword evidence="5 8" id="KW-1133">Transmembrane helix</keyword>
<dbReference type="InterPro" id="IPR028362">
    <property type="entry name" value="AlgI"/>
</dbReference>
<dbReference type="InterPro" id="IPR004299">
    <property type="entry name" value="MBOAT_fam"/>
</dbReference>
<evidence type="ECO:0000256" key="6">
    <source>
        <dbReference type="ARBA" id="ARBA00023136"/>
    </source>
</evidence>
<dbReference type="GO" id="GO:0016746">
    <property type="term" value="F:acyltransferase activity"/>
    <property type="evidence" value="ECO:0007669"/>
    <property type="project" value="UniProtKB-KW"/>
</dbReference>
<keyword evidence="3 7" id="KW-1003">Cell membrane</keyword>
<evidence type="ECO:0000256" key="2">
    <source>
        <dbReference type="ARBA" id="ARBA00010323"/>
    </source>
</evidence>
<keyword evidence="10" id="KW-1185">Reference proteome</keyword>
<evidence type="ECO:0000313" key="9">
    <source>
        <dbReference type="EMBL" id="TFH80197.1"/>
    </source>
</evidence>
<evidence type="ECO:0000256" key="5">
    <source>
        <dbReference type="ARBA" id="ARBA00022989"/>
    </source>
</evidence>
<keyword evidence="4 8" id="KW-0812">Transmembrane</keyword>
<evidence type="ECO:0000256" key="3">
    <source>
        <dbReference type="ARBA" id="ARBA00022475"/>
    </source>
</evidence>
<feature type="transmembrane region" description="Helical" evidence="8">
    <location>
        <begin position="339"/>
        <end position="362"/>
    </location>
</feature>
<dbReference type="PANTHER" id="PTHR13285">
    <property type="entry name" value="ACYLTRANSFERASE"/>
    <property type="match status" value="1"/>
</dbReference>
<dbReference type="GO" id="GO:0042121">
    <property type="term" value="P:alginic acid biosynthetic process"/>
    <property type="evidence" value="ECO:0007669"/>
    <property type="project" value="InterPro"/>
</dbReference>
<dbReference type="PIRSF" id="PIRSF500217">
    <property type="entry name" value="AlgI"/>
    <property type="match status" value="1"/>
</dbReference>
<comment type="caution">
    <text evidence="9">The sequence shown here is derived from an EMBL/GenBank/DDBJ whole genome shotgun (WGS) entry which is preliminary data.</text>
</comment>
<keyword evidence="6 7" id="KW-0472">Membrane</keyword>
<feature type="transmembrane region" description="Helical" evidence="8">
    <location>
        <begin position="271"/>
        <end position="289"/>
    </location>
</feature>
<dbReference type="InterPro" id="IPR051085">
    <property type="entry name" value="MB_O-acyltransferase"/>
</dbReference>
<dbReference type="GO" id="GO:0005886">
    <property type="term" value="C:plasma membrane"/>
    <property type="evidence" value="ECO:0007669"/>
    <property type="project" value="UniProtKB-SubCell"/>
</dbReference>
<protein>
    <submittedName>
        <fullName evidence="9">MBOAT family protein</fullName>
    </submittedName>
</protein>
<feature type="transmembrane region" description="Helical" evidence="8">
    <location>
        <begin position="104"/>
        <end position="124"/>
    </location>
</feature>
<gene>
    <name evidence="9" type="ORF">EXN75_09370</name>
</gene>
<dbReference type="Pfam" id="PF03062">
    <property type="entry name" value="MBOAT"/>
    <property type="match status" value="1"/>
</dbReference>
<evidence type="ECO:0000256" key="1">
    <source>
        <dbReference type="ARBA" id="ARBA00004651"/>
    </source>
</evidence>
<evidence type="ECO:0000256" key="4">
    <source>
        <dbReference type="ARBA" id="ARBA00022692"/>
    </source>
</evidence>
<evidence type="ECO:0000313" key="10">
    <source>
        <dbReference type="Proteomes" id="UP000297872"/>
    </source>
</evidence>
<evidence type="ECO:0000256" key="7">
    <source>
        <dbReference type="PIRNR" id="PIRNR016636"/>
    </source>
</evidence>
<dbReference type="EMBL" id="SGVY01000022">
    <property type="protein sequence ID" value="TFH80197.1"/>
    <property type="molecule type" value="Genomic_DNA"/>
</dbReference>
<evidence type="ECO:0000256" key="8">
    <source>
        <dbReference type="SAM" id="Phobius"/>
    </source>
</evidence>
<feature type="transmembrane region" description="Helical" evidence="8">
    <location>
        <begin position="144"/>
        <end position="165"/>
    </location>
</feature>
<dbReference type="InterPro" id="IPR024194">
    <property type="entry name" value="Ac/AlaTfrase_AlgI/DltB"/>
</dbReference>
<accession>A0A4Y8VIB4</accession>
<reference evidence="9 10" key="1">
    <citation type="submission" date="2019-02" db="EMBL/GenBank/DDBJ databases">
        <title>Draft Genome Sequence of the Prevotella sp. BCRC 81118, Isolated from Human Feces.</title>
        <authorList>
            <person name="Huang C.-H."/>
        </authorList>
    </citation>
    <scope>NUCLEOTIDE SEQUENCE [LARGE SCALE GENOMIC DNA]</scope>
    <source>
        <strain evidence="9 10">BCRC 81118</strain>
    </source>
</reference>
<feature type="transmembrane region" description="Helical" evidence="8">
    <location>
        <begin position="445"/>
        <end position="463"/>
    </location>
</feature>
<keyword evidence="7" id="KW-0808">Transferase</keyword>
<dbReference type="OrthoDB" id="9805788at2"/>
<name>A0A4Y8VIB4_9BACT</name>
<feature type="transmembrane region" description="Helical" evidence="8">
    <location>
        <begin position="407"/>
        <end position="424"/>
    </location>
</feature>
<proteinExistence type="inferred from homology"/>
<keyword evidence="7" id="KW-0012">Acyltransferase</keyword>
<dbReference type="PIRSF" id="PIRSF016636">
    <property type="entry name" value="AlgI_DltB"/>
    <property type="match status" value="1"/>
</dbReference>
<sequence>MVYNSFLFIWLFPIIFMVGNNLTVPYRKYFFLIVSYGIYIYYNKWMTLTLIAVSLISYFFAKYLERNQNKYLEKDQEKDLEKNLRKDPDKKNCGKEAICGKGTICAGVIATILPLVVFKYGHFISENLSSFTDIFGFISDENHFSIIAPLGISFFTFQALSYVFDVYRKKYPAEQNLSNYLTYMAFFPSMIAGPINRYDQLMPQLNTVQGFNRPLAEKGLKMILWGMFLKVVIADRLQLYIDPVFDGFLQESGSSLLMAAILYSIQLYTDFAGYSLMAIGAAATLGYNLKQNFHNPYFSIGITDFWHRWHITLAHWLRDYIYIPLGGSRCSKKRNYANILITFAVSGIWHGANWTFIVWGLLHGLFQVIEKMLGLQKKKESKLSSTDIESSALKPRYFSMKNRSIRLARIVLTFFLITFLWIFFRMNTIEDAWIVIEKIFTSQDMHFGICEKFIYVFIAIVFIKDLIDEIRPSCNPFYHSKTWVRWATYLFIFTSILLFGVFDAGQFIYARF</sequence>
<comment type="similarity">
    <text evidence="2 7">Belongs to the membrane-bound acyltransferase family.</text>
</comment>
<feature type="transmembrane region" description="Helical" evidence="8">
    <location>
        <begin position="38"/>
        <end position="61"/>
    </location>
</feature>
<feature type="transmembrane region" description="Helical" evidence="8">
    <location>
        <begin position="177"/>
        <end position="195"/>
    </location>
</feature>
<organism evidence="9 10">
    <name type="scientific">Segatella hominis</name>
    <dbReference type="NCBI Taxonomy" id="2518605"/>
    <lineage>
        <taxon>Bacteria</taxon>
        <taxon>Pseudomonadati</taxon>
        <taxon>Bacteroidota</taxon>
        <taxon>Bacteroidia</taxon>
        <taxon>Bacteroidales</taxon>
        <taxon>Prevotellaceae</taxon>
        <taxon>Segatella</taxon>
    </lineage>
</organism>
<comment type="subcellular location">
    <subcellularLocation>
        <location evidence="1">Cell membrane</location>
        <topology evidence="1">Multi-pass membrane protein</topology>
    </subcellularLocation>
</comment>